<feature type="region of interest" description="Disordered" evidence="1">
    <location>
        <begin position="1"/>
        <end position="25"/>
    </location>
</feature>
<sequence>MRDLRCARRSLAPASRDLQHASSPRENPEVFLLFPTSSRPRAASSPPPPFSHPPLIFCSSSSFTPWSTEEGWSTDWRGSGQVLEILAFTFGADQVTLVPFSLFAPKITIICSDEFAPRSFSKISQFPSIFSCWRAKKKRKKKRADGRGFSLFLLPYVFQALRAQESRRNIATVAVNSLTRVVYFCCGKRKTEEKQGRVRIVTRFLERENDSDLLSLFQFVLAVFRSE</sequence>
<proteinExistence type="predicted"/>
<organism evidence="2 3">
    <name type="scientific">Cardiocondyla obscurior</name>
    <dbReference type="NCBI Taxonomy" id="286306"/>
    <lineage>
        <taxon>Eukaryota</taxon>
        <taxon>Metazoa</taxon>
        <taxon>Ecdysozoa</taxon>
        <taxon>Arthropoda</taxon>
        <taxon>Hexapoda</taxon>
        <taxon>Insecta</taxon>
        <taxon>Pterygota</taxon>
        <taxon>Neoptera</taxon>
        <taxon>Endopterygota</taxon>
        <taxon>Hymenoptera</taxon>
        <taxon>Apocrita</taxon>
        <taxon>Aculeata</taxon>
        <taxon>Formicoidea</taxon>
        <taxon>Formicidae</taxon>
        <taxon>Myrmicinae</taxon>
        <taxon>Cardiocondyla</taxon>
    </lineage>
</organism>
<evidence type="ECO:0000313" key="3">
    <source>
        <dbReference type="Proteomes" id="UP001430953"/>
    </source>
</evidence>
<evidence type="ECO:0000256" key="1">
    <source>
        <dbReference type="SAM" id="MobiDB-lite"/>
    </source>
</evidence>
<accession>A0AAW2EYB8</accession>
<keyword evidence="3" id="KW-1185">Reference proteome</keyword>
<gene>
    <name evidence="2" type="ORF">PUN28_015602</name>
</gene>
<name>A0AAW2EYB8_9HYME</name>
<dbReference type="AlphaFoldDB" id="A0AAW2EYB8"/>
<evidence type="ECO:0000313" key="2">
    <source>
        <dbReference type="EMBL" id="KAL0107191.1"/>
    </source>
</evidence>
<protein>
    <submittedName>
        <fullName evidence="2">Uncharacterized protein</fullName>
    </submittedName>
</protein>
<dbReference type="EMBL" id="JADYXP020000017">
    <property type="protein sequence ID" value="KAL0107191.1"/>
    <property type="molecule type" value="Genomic_DNA"/>
</dbReference>
<comment type="caution">
    <text evidence="2">The sequence shown here is derived from an EMBL/GenBank/DDBJ whole genome shotgun (WGS) entry which is preliminary data.</text>
</comment>
<reference evidence="2 3" key="1">
    <citation type="submission" date="2023-03" db="EMBL/GenBank/DDBJ databases">
        <title>High recombination rates correlate with genetic variation in Cardiocondyla obscurior ants.</title>
        <authorList>
            <person name="Errbii M."/>
        </authorList>
    </citation>
    <scope>NUCLEOTIDE SEQUENCE [LARGE SCALE GENOMIC DNA]</scope>
    <source>
        <strain evidence="2">Alpha-2009</strain>
        <tissue evidence="2">Whole body</tissue>
    </source>
</reference>
<dbReference type="Proteomes" id="UP001430953">
    <property type="component" value="Unassembled WGS sequence"/>
</dbReference>